<keyword evidence="3" id="KW-1185">Reference proteome</keyword>
<feature type="compositionally biased region" description="Basic residues" evidence="1">
    <location>
        <begin position="182"/>
        <end position="196"/>
    </location>
</feature>
<accession>A0A1H9HJ68</accession>
<sequence length="196" mass="20813">MADPSVPAGSRMSPAPLPVSDRALIEESAKKSALVWVRGPRGPERALWHVWHDGAVHLVGDGPAEQPLEPLGLTGGAAATVSVRSKDKGGLLAVWPARVVELPPGGEEWREAVAELAGRRLNAPDTTTIAERWARECRVLRLEPAGALLEGPGSMPEELRAAVPPPTPATTRRPVPAGLPKLLRRGRPGRPGRKGR</sequence>
<name>A0A1H9HJ68_9ACTN</name>
<evidence type="ECO:0000313" key="2">
    <source>
        <dbReference type="EMBL" id="SEQ62391.1"/>
    </source>
</evidence>
<dbReference type="AlphaFoldDB" id="A0A1H9HJ68"/>
<dbReference type="Proteomes" id="UP000199055">
    <property type="component" value="Unassembled WGS sequence"/>
</dbReference>
<protein>
    <submittedName>
        <fullName evidence="2">Uncharacterized protein</fullName>
    </submittedName>
</protein>
<dbReference type="STRING" id="403935.SAMN05216481_11196"/>
<organism evidence="2 3">
    <name type="scientific">Streptomyces radiopugnans</name>
    <dbReference type="NCBI Taxonomy" id="403935"/>
    <lineage>
        <taxon>Bacteria</taxon>
        <taxon>Bacillati</taxon>
        <taxon>Actinomycetota</taxon>
        <taxon>Actinomycetes</taxon>
        <taxon>Kitasatosporales</taxon>
        <taxon>Streptomycetaceae</taxon>
        <taxon>Streptomyces</taxon>
    </lineage>
</organism>
<dbReference type="EMBL" id="FOET01000011">
    <property type="protein sequence ID" value="SEQ62391.1"/>
    <property type="molecule type" value="Genomic_DNA"/>
</dbReference>
<reference evidence="3" key="1">
    <citation type="submission" date="2016-10" db="EMBL/GenBank/DDBJ databases">
        <authorList>
            <person name="Varghese N."/>
            <person name="Submissions S."/>
        </authorList>
    </citation>
    <scope>NUCLEOTIDE SEQUENCE [LARGE SCALE GENOMIC DNA]</scope>
    <source>
        <strain evidence="3">CGMCC 4.3519</strain>
    </source>
</reference>
<feature type="region of interest" description="Disordered" evidence="1">
    <location>
        <begin position="149"/>
        <end position="196"/>
    </location>
</feature>
<dbReference type="RefSeq" id="WP_245770179.1">
    <property type="nucleotide sequence ID" value="NZ_FOET01000011.1"/>
</dbReference>
<gene>
    <name evidence="2" type="ORF">SAMN05216481_11196</name>
</gene>
<feature type="compositionally biased region" description="Low complexity" evidence="1">
    <location>
        <begin position="169"/>
        <end position="181"/>
    </location>
</feature>
<evidence type="ECO:0000313" key="3">
    <source>
        <dbReference type="Proteomes" id="UP000199055"/>
    </source>
</evidence>
<proteinExistence type="predicted"/>
<evidence type="ECO:0000256" key="1">
    <source>
        <dbReference type="SAM" id="MobiDB-lite"/>
    </source>
</evidence>